<dbReference type="InterPro" id="IPR037224">
    <property type="entry name" value="PapC_N_sf"/>
</dbReference>
<keyword evidence="7 9" id="KW-0472">Membrane</keyword>
<dbReference type="InterPro" id="IPR000015">
    <property type="entry name" value="Fimb_usher"/>
</dbReference>
<dbReference type="GO" id="GO:0015473">
    <property type="term" value="F:fimbrial usher porin activity"/>
    <property type="evidence" value="ECO:0007669"/>
    <property type="project" value="InterPro"/>
</dbReference>
<dbReference type="Gene3D" id="2.60.40.2610">
    <property type="entry name" value="Outer membrane usher protein FimD, plug domain"/>
    <property type="match status" value="1"/>
</dbReference>
<dbReference type="Pfam" id="PF13953">
    <property type="entry name" value="PapC_C"/>
    <property type="match status" value="1"/>
</dbReference>
<dbReference type="InterPro" id="IPR042186">
    <property type="entry name" value="FimD_plug_dom"/>
</dbReference>
<dbReference type="InterPro" id="IPR025949">
    <property type="entry name" value="PapC-like_C"/>
</dbReference>
<comment type="subcellular location">
    <subcellularLocation>
        <location evidence="1 9">Cell outer membrane</location>
        <topology evidence="1 9">Multi-pass membrane protein</topology>
    </subcellularLocation>
</comment>
<dbReference type="AlphaFoldDB" id="A0A1G6H9L9"/>
<dbReference type="RefSeq" id="WP_092747611.1">
    <property type="nucleotide sequence ID" value="NZ_FMYL01000004.1"/>
</dbReference>
<dbReference type="Gene3D" id="2.60.40.3110">
    <property type="match status" value="1"/>
</dbReference>
<dbReference type="PANTHER" id="PTHR30451">
    <property type="entry name" value="OUTER MEMBRANE USHER PROTEIN"/>
    <property type="match status" value="1"/>
</dbReference>
<keyword evidence="13" id="KW-1185">Reference proteome</keyword>
<dbReference type="PROSITE" id="PS01151">
    <property type="entry name" value="FIMBRIAL_USHER"/>
    <property type="match status" value="1"/>
</dbReference>
<evidence type="ECO:0000256" key="6">
    <source>
        <dbReference type="ARBA" id="ARBA00022729"/>
    </source>
</evidence>
<keyword evidence="8 9" id="KW-0998">Cell outer membrane</keyword>
<dbReference type="Pfam" id="PF13954">
    <property type="entry name" value="PapC_N"/>
    <property type="match status" value="1"/>
</dbReference>
<evidence type="ECO:0000259" key="10">
    <source>
        <dbReference type="Pfam" id="PF13953"/>
    </source>
</evidence>
<evidence type="ECO:0000256" key="4">
    <source>
        <dbReference type="ARBA" id="ARBA00022452"/>
    </source>
</evidence>
<dbReference type="PANTHER" id="PTHR30451:SF3">
    <property type="entry name" value="OUTER MEMBRANE USHER PROTEIN HTRE-RELATED"/>
    <property type="match status" value="1"/>
</dbReference>
<feature type="domain" description="PapC N-terminal" evidence="11">
    <location>
        <begin position="35"/>
        <end position="180"/>
    </location>
</feature>
<keyword evidence="3 9" id="KW-0813">Transport</keyword>
<dbReference type="Proteomes" id="UP000242501">
    <property type="component" value="Unassembled WGS sequence"/>
</dbReference>
<evidence type="ECO:0000256" key="2">
    <source>
        <dbReference type="ARBA" id="ARBA00008064"/>
    </source>
</evidence>
<dbReference type="OrthoDB" id="6554712at2"/>
<evidence type="ECO:0000256" key="7">
    <source>
        <dbReference type="ARBA" id="ARBA00023136"/>
    </source>
</evidence>
<dbReference type="InterPro" id="IPR018030">
    <property type="entry name" value="Fimbrial_membr_usher_CS"/>
</dbReference>
<comment type="similarity">
    <text evidence="2 9">Belongs to the fimbrial export usher family.</text>
</comment>
<sequence length="837" mass="93195">MFIKVYPHTLTLLVSIIIWQTITHAETSTLQEADFDPAFIMGNNKNIDVSRFKYSNPILAGEYNLDVYINSNWFGKRKMVFQTQSGQKVATTCFSASTLLSYGVKKDALHSPIDSFKNPEYCVEIQQWIKDASYEFNTSDLRLDVFIPQYAMQNNAQGYVDPAIWNRGINAGFISYNASAYQSRNSLSTNKNNLNAFMSLTLGANIAGWQLRHNAQLQWSDTQQYAKKSFIYTSNNTYLQKAFPQYRGVMTIGDSFTNGEVFDALSYRGLDFSSDDRMLPNSLQGYAPQIRGNAKTSSKIEIRQQGQLIYQTNVAPGPFEINDLYPTGFGGNIEVRVIEADGQIQKFNVPYSSVVQMLRPRMDRYSITLGKIRETGLGDGPYVVQGKYQRGINNYLTGYTGFQLANDYFSMIFGSAIATPIGAISLDWTQANATLNQKSLKGKSYRLSYSKLIAPTSTNLTLAAYHYSTENFYSLRDTALFNEFVGKGINTAAVGKQRSQFQITLNQGLPQKLGNMYIVGSWSDYWNRSQSSKQYQLGYNNNYKEITYGISATHRLINSIGAIPKSDTEYLLSINFPLSMSKAVANVNATISEDSQSIGMSGMINDRLNYGASVSKQNNNNAYNINSSYKTDIATLATSYSAAPNYQQTMLSARGNIVLHAGGLQFGPEQGQTMTIVYAPNAVGAKVNNLSGLRINKAGYAVLPYLTPYRINDVTLDPQDMSDQVELQESTQRIAPYAGSITQLNFNTKMGYAIYISAKRIDHSSLPFAAEVFNSKGDAIGLVGQGSLVYLRSDLKQDQVIVKWGDDASQQCQIKYDLNQQIISNQTSLLMTKAICQ</sequence>
<keyword evidence="5 9" id="KW-0812">Transmembrane</keyword>
<evidence type="ECO:0000256" key="3">
    <source>
        <dbReference type="ARBA" id="ARBA00022448"/>
    </source>
</evidence>
<evidence type="ECO:0000259" key="11">
    <source>
        <dbReference type="Pfam" id="PF13954"/>
    </source>
</evidence>
<dbReference type="Gene3D" id="2.60.40.2070">
    <property type="match status" value="1"/>
</dbReference>
<keyword evidence="4" id="KW-1134">Transmembrane beta strand</keyword>
<evidence type="ECO:0000313" key="12">
    <source>
        <dbReference type="EMBL" id="SDB90901.1"/>
    </source>
</evidence>
<dbReference type="InterPro" id="IPR025885">
    <property type="entry name" value="PapC_N"/>
</dbReference>
<dbReference type="EMBL" id="FMYL01000004">
    <property type="protein sequence ID" value="SDB90901.1"/>
    <property type="molecule type" value="Genomic_DNA"/>
</dbReference>
<name>A0A1G6H9L9_9GAMM</name>
<evidence type="ECO:0000256" key="8">
    <source>
        <dbReference type="ARBA" id="ARBA00023237"/>
    </source>
</evidence>
<feature type="domain" description="PapC-like C-terminal" evidence="10">
    <location>
        <begin position="756"/>
        <end position="819"/>
    </location>
</feature>
<organism evidence="12 13">
    <name type="scientific">Acinetobacter boissieri</name>
    <dbReference type="NCBI Taxonomy" id="1219383"/>
    <lineage>
        <taxon>Bacteria</taxon>
        <taxon>Pseudomonadati</taxon>
        <taxon>Pseudomonadota</taxon>
        <taxon>Gammaproteobacteria</taxon>
        <taxon>Moraxellales</taxon>
        <taxon>Moraxellaceae</taxon>
        <taxon>Acinetobacter</taxon>
    </lineage>
</organism>
<evidence type="ECO:0000313" key="13">
    <source>
        <dbReference type="Proteomes" id="UP000242501"/>
    </source>
</evidence>
<dbReference type="GO" id="GO:0009279">
    <property type="term" value="C:cell outer membrane"/>
    <property type="evidence" value="ECO:0007669"/>
    <property type="project" value="UniProtKB-SubCell"/>
</dbReference>
<evidence type="ECO:0000256" key="1">
    <source>
        <dbReference type="ARBA" id="ARBA00004571"/>
    </source>
</evidence>
<dbReference type="Gene3D" id="3.10.20.410">
    <property type="match status" value="1"/>
</dbReference>
<dbReference type="InterPro" id="IPR043142">
    <property type="entry name" value="PapC-like_C_sf"/>
</dbReference>
<keyword evidence="6" id="KW-0732">Signal</keyword>
<evidence type="ECO:0000256" key="5">
    <source>
        <dbReference type="ARBA" id="ARBA00022692"/>
    </source>
</evidence>
<dbReference type="STRING" id="1219383.SAMN05421733_104199"/>
<protein>
    <submittedName>
        <fullName evidence="12">Outer membrane usher protein</fullName>
    </submittedName>
</protein>
<keyword evidence="9" id="KW-1029">Fimbrium biogenesis</keyword>
<gene>
    <name evidence="12" type="ORF">SAMN05421733_104199</name>
</gene>
<reference evidence="13" key="1">
    <citation type="submission" date="2016-09" db="EMBL/GenBank/DDBJ databases">
        <authorList>
            <person name="Varghese N."/>
            <person name="Submissions S."/>
        </authorList>
    </citation>
    <scope>NUCLEOTIDE SEQUENCE [LARGE SCALE GENOMIC DNA]</scope>
    <source>
        <strain evidence="13">ANC 4422</strain>
    </source>
</reference>
<dbReference type="FunFam" id="2.60.40.3110:FF:000001">
    <property type="entry name" value="Putative fimbrial outer membrane usher"/>
    <property type="match status" value="1"/>
</dbReference>
<proteinExistence type="inferred from homology"/>
<dbReference type="Pfam" id="PF00577">
    <property type="entry name" value="Usher"/>
    <property type="match status" value="1"/>
</dbReference>
<dbReference type="SUPFAM" id="SSF141729">
    <property type="entry name" value="FimD N-terminal domain-like"/>
    <property type="match status" value="1"/>
</dbReference>
<evidence type="ECO:0000256" key="9">
    <source>
        <dbReference type="RuleBase" id="RU003884"/>
    </source>
</evidence>
<accession>A0A1G6H9L9</accession>
<dbReference type="GO" id="GO:0009297">
    <property type="term" value="P:pilus assembly"/>
    <property type="evidence" value="ECO:0007669"/>
    <property type="project" value="InterPro"/>
</dbReference>